<evidence type="ECO:0000313" key="2">
    <source>
        <dbReference type="EMBL" id="CAG8642747.1"/>
    </source>
</evidence>
<dbReference type="AlphaFoldDB" id="A0A9N9DNY5"/>
<evidence type="ECO:0000313" key="3">
    <source>
        <dbReference type="Proteomes" id="UP000789405"/>
    </source>
</evidence>
<gene>
    <name evidence="2" type="ORF">DERYTH_LOCUS9749</name>
</gene>
<comment type="caution">
    <text evidence="2">The sequence shown here is derived from an EMBL/GenBank/DDBJ whole genome shotgun (WGS) entry which is preliminary data.</text>
</comment>
<organism evidence="2 3">
    <name type="scientific">Dentiscutata erythropus</name>
    <dbReference type="NCBI Taxonomy" id="1348616"/>
    <lineage>
        <taxon>Eukaryota</taxon>
        <taxon>Fungi</taxon>
        <taxon>Fungi incertae sedis</taxon>
        <taxon>Mucoromycota</taxon>
        <taxon>Glomeromycotina</taxon>
        <taxon>Glomeromycetes</taxon>
        <taxon>Diversisporales</taxon>
        <taxon>Gigasporaceae</taxon>
        <taxon>Dentiscutata</taxon>
    </lineage>
</organism>
<protein>
    <submittedName>
        <fullName evidence="2">6339_t:CDS:1</fullName>
    </submittedName>
</protein>
<accession>A0A9N9DNY5</accession>
<keyword evidence="3" id="KW-1185">Reference proteome</keyword>
<proteinExistence type="predicted"/>
<dbReference type="EMBL" id="CAJVPY010005425">
    <property type="protein sequence ID" value="CAG8642747.1"/>
    <property type="molecule type" value="Genomic_DNA"/>
</dbReference>
<reference evidence="2" key="1">
    <citation type="submission" date="2021-06" db="EMBL/GenBank/DDBJ databases">
        <authorList>
            <person name="Kallberg Y."/>
            <person name="Tangrot J."/>
            <person name="Rosling A."/>
        </authorList>
    </citation>
    <scope>NUCLEOTIDE SEQUENCE</scope>
    <source>
        <strain evidence="2">MA453B</strain>
    </source>
</reference>
<evidence type="ECO:0000256" key="1">
    <source>
        <dbReference type="SAM" id="MobiDB-lite"/>
    </source>
</evidence>
<feature type="region of interest" description="Disordered" evidence="1">
    <location>
        <begin position="45"/>
        <end position="66"/>
    </location>
</feature>
<name>A0A9N9DNY5_9GLOM</name>
<sequence length="66" mass="7631">MKIRTHIGNTLGTRQQKNRISAIGNHKITDFFAADPQLDYEIADNSQSDYESESETEIMKELSQWE</sequence>
<dbReference type="Proteomes" id="UP000789405">
    <property type="component" value="Unassembled WGS sequence"/>
</dbReference>